<dbReference type="EMBL" id="WIGO01000044">
    <property type="protein sequence ID" value="KAF6834931.1"/>
    <property type="molecule type" value="Genomic_DNA"/>
</dbReference>
<sequence>MPTRTYVSRLLLEGCLRQNPYHLQRRERSAVVDGRGGGLALASSTSTPPEPESSRTTRGRESDESDAIEGFPYAFQSRGLLHRVKRLLARHATAAAQTKSKDGNAATPDPPGTLRSSRCFTELQQRGSTDDVVMEATAGCRYLCRVAAPRVPRSRWPQKTSSHGVSVANLETAPSPGPERSKWKSGNGAARLTADIVRFKRYAGCLLVVGRSPGEQGQNSREADS</sequence>
<organism evidence="2 3">
    <name type="scientific">Colletotrichum plurivorum</name>
    <dbReference type="NCBI Taxonomy" id="2175906"/>
    <lineage>
        <taxon>Eukaryota</taxon>
        <taxon>Fungi</taxon>
        <taxon>Dikarya</taxon>
        <taxon>Ascomycota</taxon>
        <taxon>Pezizomycotina</taxon>
        <taxon>Sordariomycetes</taxon>
        <taxon>Hypocreomycetidae</taxon>
        <taxon>Glomerellales</taxon>
        <taxon>Glomerellaceae</taxon>
        <taxon>Colletotrichum</taxon>
        <taxon>Colletotrichum orchidearum species complex</taxon>
    </lineage>
</organism>
<feature type="region of interest" description="Disordered" evidence="1">
    <location>
        <begin position="154"/>
        <end position="186"/>
    </location>
</feature>
<feature type="region of interest" description="Disordered" evidence="1">
    <location>
        <begin position="26"/>
        <end position="68"/>
    </location>
</feature>
<dbReference type="Proteomes" id="UP000654918">
    <property type="component" value="Unassembled WGS sequence"/>
</dbReference>
<feature type="compositionally biased region" description="Basic and acidic residues" evidence="1">
    <location>
        <begin position="52"/>
        <end position="62"/>
    </location>
</feature>
<feature type="region of interest" description="Disordered" evidence="1">
    <location>
        <begin position="92"/>
        <end position="116"/>
    </location>
</feature>
<evidence type="ECO:0000313" key="2">
    <source>
        <dbReference type="EMBL" id="KAF6834931.1"/>
    </source>
</evidence>
<protein>
    <submittedName>
        <fullName evidence="2">Uncharacterized protein</fullName>
    </submittedName>
</protein>
<evidence type="ECO:0000313" key="3">
    <source>
        <dbReference type="Proteomes" id="UP000654918"/>
    </source>
</evidence>
<gene>
    <name evidence="2" type="ORF">CPLU01_04608</name>
</gene>
<evidence type="ECO:0000256" key="1">
    <source>
        <dbReference type="SAM" id="MobiDB-lite"/>
    </source>
</evidence>
<accession>A0A8H6NJM4</accession>
<name>A0A8H6NJM4_9PEZI</name>
<comment type="caution">
    <text evidence="2">The sequence shown here is derived from an EMBL/GenBank/DDBJ whole genome shotgun (WGS) entry which is preliminary data.</text>
</comment>
<proteinExistence type="predicted"/>
<dbReference type="AlphaFoldDB" id="A0A8H6NJM4"/>
<reference evidence="2" key="1">
    <citation type="journal article" date="2020" name="Phytopathology">
        <title>Genome Sequence Resources of Colletotrichum truncatum, C. plurivorum, C. musicola, and C. sojae: Four Species Pathogenic to Soybean (Glycine max).</title>
        <authorList>
            <person name="Rogerio F."/>
            <person name="Boufleur T.R."/>
            <person name="Ciampi-Guillardi M."/>
            <person name="Sukno S.A."/>
            <person name="Thon M.R."/>
            <person name="Massola Junior N.S."/>
            <person name="Baroncelli R."/>
        </authorList>
    </citation>
    <scope>NUCLEOTIDE SEQUENCE</scope>
    <source>
        <strain evidence="2">LFN00145</strain>
    </source>
</reference>
<keyword evidence="3" id="KW-1185">Reference proteome</keyword>